<comment type="subcellular location">
    <subcellularLocation>
        <location evidence="2">Cytoplasm</location>
    </subcellularLocation>
</comment>
<comment type="cofactor">
    <cofactor evidence="1">
        <name>Mg(2+)</name>
        <dbReference type="ChEBI" id="CHEBI:18420"/>
    </cofactor>
</comment>
<keyword evidence="11" id="KW-0547">Nucleotide-binding</keyword>
<keyword evidence="7" id="KW-0690">Ribosome biogenesis</keyword>
<dbReference type="GO" id="GO:0004674">
    <property type="term" value="F:protein serine/threonine kinase activity"/>
    <property type="evidence" value="ECO:0007669"/>
    <property type="project" value="UniProtKB-KW"/>
</dbReference>
<dbReference type="SUPFAM" id="SSF56112">
    <property type="entry name" value="Protein kinase-like (PK-like)"/>
    <property type="match status" value="1"/>
</dbReference>
<accession>A0A5J4WT07</accession>
<dbReference type="EC" id="2.7.11.1" evidence="4"/>
<evidence type="ECO:0000256" key="10">
    <source>
        <dbReference type="ARBA" id="ARBA00022723"/>
    </source>
</evidence>
<gene>
    <name evidence="20" type="ORF">EZS28_006827</name>
</gene>
<evidence type="ECO:0000256" key="9">
    <source>
        <dbReference type="ARBA" id="ARBA00022679"/>
    </source>
</evidence>
<evidence type="ECO:0000313" key="20">
    <source>
        <dbReference type="EMBL" id="KAA6397646.1"/>
    </source>
</evidence>
<evidence type="ECO:0000256" key="3">
    <source>
        <dbReference type="ARBA" id="ARBA00009196"/>
    </source>
</evidence>
<evidence type="ECO:0000313" key="21">
    <source>
        <dbReference type="Proteomes" id="UP000324800"/>
    </source>
</evidence>
<sequence>MMSDKYELEDAYLETLYDHDYFLAHGISKGSQILPQKIAQGFQKDEDKINAKRMREKDRSDRATHQQVLDQRTYLVLLKFFKGHLLGEVNGCISTGKEANVYHGATPDNEARAIKIYKTSILIFKDRDRYVSGEYRFKGGYNKQNPRQMVRVWAEKEFRNLMRLQTAGIRSPKPIAQRQHLLIMTPRLKDFVSQKNNTELTQSKLIDLYWEAVKIMHQMTPIRY</sequence>
<dbReference type="FunFam" id="3.30.200.20:FF:000148">
    <property type="entry name" value="Serine/threonine-protein kinase RIO1"/>
    <property type="match status" value="1"/>
</dbReference>
<evidence type="ECO:0000256" key="12">
    <source>
        <dbReference type="ARBA" id="ARBA00022777"/>
    </source>
</evidence>
<dbReference type="EMBL" id="SNRW01001132">
    <property type="protein sequence ID" value="KAA6397646.1"/>
    <property type="molecule type" value="Genomic_DNA"/>
</dbReference>
<evidence type="ECO:0000256" key="8">
    <source>
        <dbReference type="ARBA" id="ARBA00022527"/>
    </source>
</evidence>
<keyword evidence="8" id="KW-0723">Serine/threonine-protein kinase</keyword>
<keyword evidence="13" id="KW-0378">Hydrolase</keyword>
<evidence type="ECO:0000256" key="18">
    <source>
        <dbReference type="ARBA" id="ARBA00068838"/>
    </source>
</evidence>
<dbReference type="AlphaFoldDB" id="A0A5J4WT07"/>
<dbReference type="InterPro" id="IPR051272">
    <property type="entry name" value="RIO-type_Ser/Thr_kinase"/>
</dbReference>
<evidence type="ECO:0000256" key="5">
    <source>
        <dbReference type="ARBA" id="ARBA00016038"/>
    </source>
</evidence>
<dbReference type="OrthoDB" id="205248at2759"/>
<protein>
    <recommendedName>
        <fullName evidence="5">Serine/threonine-protein kinase RIO1</fullName>
        <ecNumber evidence="4">2.7.11.1</ecNumber>
    </recommendedName>
    <alternativeName>
        <fullName evidence="18">Serine/threonine-protein kinase rio1</fullName>
    </alternativeName>
</protein>
<evidence type="ECO:0000256" key="14">
    <source>
        <dbReference type="ARBA" id="ARBA00022840"/>
    </source>
</evidence>
<dbReference type="GO" id="GO:0046872">
    <property type="term" value="F:metal ion binding"/>
    <property type="evidence" value="ECO:0007669"/>
    <property type="project" value="UniProtKB-KW"/>
</dbReference>
<dbReference type="GO" id="GO:0016787">
    <property type="term" value="F:hydrolase activity"/>
    <property type="evidence" value="ECO:0007669"/>
    <property type="project" value="UniProtKB-KW"/>
</dbReference>
<feature type="domain" description="RIO kinase" evidence="19">
    <location>
        <begin position="58"/>
        <end position="223"/>
    </location>
</feature>
<dbReference type="InterPro" id="IPR011009">
    <property type="entry name" value="Kinase-like_dom_sf"/>
</dbReference>
<proteinExistence type="inferred from homology"/>
<dbReference type="GO" id="GO:0005524">
    <property type="term" value="F:ATP binding"/>
    <property type="evidence" value="ECO:0007669"/>
    <property type="project" value="UniProtKB-KW"/>
</dbReference>
<organism evidence="20 21">
    <name type="scientific">Streblomastix strix</name>
    <dbReference type="NCBI Taxonomy" id="222440"/>
    <lineage>
        <taxon>Eukaryota</taxon>
        <taxon>Metamonada</taxon>
        <taxon>Preaxostyla</taxon>
        <taxon>Oxymonadida</taxon>
        <taxon>Streblomastigidae</taxon>
        <taxon>Streblomastix</taxon>
    </lineage>
</organism>
<evidence type="ECO:0000256" key="16">
    <source>
        <dbReference type="ARBA" id="ARBA00047899"/>
    </source>
</evidence>
<evidence type="ECO:0000256" key="1">
    <source>
        <dbReference type="ARBA" id="ARBA00001946"/>
    </source>
</evidence>
<keyword evidence="14" id="KW-0067">ATP-binding</keyword>
<keyword evidence="15" id="KW-0460">Magnesium</keyword>
<evidence type="ECO:0000256" key="15">
    <source>
        <dbReference type="ARBA" id="ARBA00022842"/>
    </source>
</evidence>
<evidence type="ECO:0000256" key="2">
    <source>
        <dbReference type="ARBA" id="ARBA00004496"/>
    </source>
</evidence>
<reference evidence="20 21" key="1">
    <citation type="submission" date="2019-03" db="EMBL/GenBank/DDBJ databases">
        <title>Single cell metagenomics reveals metabolic interactions within the superorganism composed of flagellate Streblomastix strix and complex community of Bacteroidetes bacteria on its surface.</title>
        <authorList>
            <person name="Treitli S.C."/>
            <person name="Kolisko M."/>
            <person name="Husnik F."/>
            <person name="Keeling P."/>
            <person name="Hampl V."/>
        </authorList>
    </citation>
    <scope>NUCLEOTIDE SEQUENCE [LARGE SCALE GENOMIC DNA]</scope>
    <source>
        <strain evidence="20">ST1C</strain>
    </source>
</reference>
<dbReference type="Proteomes" id="UP000324800">
    <property type="component" value="Unassembled WGS sequence"/>
</dbReference>
<comment type="caution">
    <text evidence="20">The sequence shown here is derived from an EMBL/GenBank/DDBJ whole genome shotgun (WGS) entry which is preliminary data.</text>
</comment>
<keyword evidence="6" id="KW-0963">Cytoplasm</keyword>
<evidence type="ECO:0000256" key="4">
    <source>
        <dbReference type="ARBA" id="ARBA00012513"/>
    </source>
</evidence>
<dbReference type="SMART" id="SM00090">
    <property type="entry name" value="RIO"/>
    <property type="match status" value="1"/>
</dbReference>
<dbReference type="InterPro" id="IPR018934">
    <property type="entry name" value="RIO_dom"/>
</dbReference>
<comment type="similarity">
    <text evidence="3">Belongs to the protein kinase superfamily. RIO-type Ser/Thr kinase family.</text>
</comment>
<evidence type="ECO:0000256" key="11">
    <source>
        <dbReference type="ARBA" id="ARBA00022741"/>
    </source>
</evidence>
<comment type="catalytic activity">
    <reaction evidence="17">
        <text>L-seryl-[protein] + ATP = O-phospho-L-seryl-[protein] + ADP + H(+)</text>
        <dbReference type="Rhea" id="RHEA:17989"/>
        <dbReference type="Rhea" id="RHEA-COMP:9863"/>
        <dbReference type="Rhea" id="RHEA-COMP:11604"/>
        <dbReference type="ChEBI" id="CHEBI:15378"/>
        <dbReference type="ChEBI" id="CHEBI:29999"/>
        <dbReference type="ChEBI" id="CHEBI:30616"/>
        <dbReference type="ChEBI" id="CHEBI:83421"/>
        <dbReference type="ChEBI" id="CHEBI:456216"/>
        <dbReference type="EC" id="2.7.11.1"/>
    </reaction>
</comment>
<dbReference type="Pfam" id="PF01163">
    <property type="entry name" value="RIO1"/>
    <property type="match status" value="1"/>
</dbReference>
<dbReference type="GO" id="GO:0042254">
    <property type="term" value="P:ribosome biogenesis"/>
    <property type="evidence" value="ECO:0007669"/>
    <property type="project" value="UniProtKB-KW"/>
</dbReference>
<dbReference type="InterPro" id="IPR000687">
    <property type="entry name" value="RIO_kinase"/>
</dbReference>
<keyword evidence="9" id="KW-0808">Transferase</keyword>
<name>A0A5J4WT07_9EUKA</name>
<keyword evidence="12 20" id="KW-0418">Kinase</keyword>
<comment type="catalytic activity">
    <reaction evidence="16">
        <text>L-threonyl-[protein] + ATP = O-phospho-L-threonyl-[protein] + ADP + H(+)</text>
        <dbReference type="Rhea" id="RHEA:46608"/>
        <dbReference type="Rhea" id="RHEA-COMP:11060"/>
        <dbReference type="Rhea" id="RHEA-COMP:11605"/>
        <dbReference type="ChEBI" id="CHEBI:15378"/>
        <dbReference type="ChEBI" id="CHEBI:30013"/>
        <dbReference type="ChEBI" id="CHEBI:30616"/>
        <dbReference type="ChEBI" id="CHEBI:61977"/>
        <dbReference type="ChEBI" id="CHEBI:456216"/>
        <dbReference type="EC" id="2.7.11.1"/>
    </reaction>
</comment>
<evidence type="ECO:0000256" key="7">
    <source>
        <dbReference type="ARBA" id="ARBA00022517"/>
    </source>
</evidence>
<evidence type="ECO:0000256" key="13">
    <source>
        <dbReference type="ARBA" id="ARBA00022801"/>
    </source>
</evidence>
<dbReference type="PANTHER" id="PTHR45723">
    <property type="entry name" value="SERINE/THREONINE-PROTEIN KINASE RIO1"/>
    <property type="match status" value="1"/>
</dbReference>
<dbReference type="Gene3D" id="3.30.200.20">
    <property type="entry name" value="Phosphorylase Kinase, domain 1"/>
    <property type="match status" value="1"/>
</dbReference>
<evidence type="ECO:0000256" key="6">
    <source>
        <dbReference type="ARBA" id="ARBA00022490"/>
    </source>
</evidence>
<evidence type="ECO:0000259" key="19">
    <source>
        <dbReference type="SMART" id="SM00090"/>
    </source>
</evidence>
<keyword evidence="10" id="KW-0479">Metal-binding</keyword>
<evidence type="ECO:0000256" key="17">
    <source>
        <dbReference type="ARBA" id="ARBA00048679"/>
    </source>
</evidence>
<dbReference type="GO" id="GO:0005737">
    <property type="term" value="C:cytoplasm"/>
    <property type="evidence" value="ECO:0007669"/>
    <property type="project" value="UniProtKB-SubCell"/>
</dbReference>